<evidence type="ECO:0000256" key="3">
    <source>
        <dbReference type="ARBA" id="ARBA00022692"/>
    </source>
</evidence>
<evidence type="ECO:0000313" key="12">
    <source>
        <dbReference type="Proteomes" id="UP000702964"/>
    </source>
</evidence>
<dbReference type="InterPro" id="IPR000515">
    <property type="entry name" value="MetI-like"/>
</dbReference>
<evidence type="ECO:0000313" key="11">
    <source>
        <dbReference type="EMBL" id="KAF4324583.1"/>
    </source>
</evidence>
<proteinExistence type="predicted"/>
<keyword evidence="3 9" id="KW-0812">Transmembrane</keyword>
<evidence type="ECO:0000256" key="1">
    <source>
        <dbReference type="ARBA" id="ARBA00004141"/>
    </source>
</evidence>
<dbReference type="CDD" id="cd13600">
    <property type="entry name" value="PBP2_lipoprotein_like_1"/>
    <property type="match status" value="1"/>
</dbReference>
<dbReference type="SUPFAM" id="SSF161098">
    <property type="entry name" value="MetI-like"/>
    <property type="match status" value="1"/>
</dbReference>
<dbReference type="CDD" id="cd06261">
    <property type="entry name" value="TM_PBP2"/>
    <property type="match status" value="1"/>
</dbReference>
<keyword evidence="8" id="KW-0449">Lipoprotein</keyword>
<evidence type="ECO:0000256" key="6">
    <source>
        <dbReference type="ARBA" id="ARBA00023136"/>
    </source>
</evidence>
<dbReference type="Pfam" id="PF03180">
    <property type="entry name" value="Lipoprotein_9"/>
    <property type="match status" value="1"/>
</dbReference>
<keyword evidence="5 9" id="KW-1133">Transmembrane helix</keyword>
<keyword evidence="7" id="KW-0564">Palmitate</keyword>
<reference evidence="11" key="1">
    <citation type="journal article" date="2015" name="Genom Data">
        <title>Draft genome sequences of Phytophthora kernoviae and Phytophthora ramorum lineage EU2 from Scotland.</title>
        <authorList>
            <person name="Sambles C."/>
            <person name="Schlenzig A."/>
            <person name="O'Neill P."/>
            <person name="Grant M."/>
            <person name="Studholme D.J."/>
        </authorList>
    </citation>
    <scope>NUCLEOTIDE SEQUENCE</scope>
    <source>
        <strain evidence="11">00238/432</strain>
    </source>
</reference>
<dbReference type="InterPro" id="IPR004872">
    <property type="entry name" value="Lipoprotein_NlpA"/>
</dbReference>
<gene>
    <name evidence="11" type="ORF">G195_002066</name>
</gene>
<feature type="transmembrane region" description="Helical" evidence="9">
    <location>
        <begin position="35"/>
        <end position="58"/>
    </location>
</feature>
<evidence type="ECO:0000259" key="10">
    <source>
        <dbReference type="PROSITE" id="PS50928"/>
    </source>
</evidence>
<dbReference type="Gene3D" id="1.10.3720.10">
    <property type="entry name" value="MetI-like"/>
    <property type="match status" value="1"/>
</dbReference>
<feature type="domain" description="ABC transmembrane type-1" evidence="10">
    <location>
        <begin position="1"/>
        <end position="185"/>
    </location>
</feature>
<dbReference type="Gene3D" id="3.40.190.10">
    <property type="entry name" value="Periplasmic binding protein-like II"/>
    <property type="match status" value="2"/>
</dbReference>
<dbReference type="GO" id="GO:0055085">
    <property type="term" value="P:transmembrane transport"/>
    <property type="evidence" value="ECO:0007669"/>
    <property type="project" value="InterPro"/>
</dbReference>
<comment type="subcellular location">
    <subcellularLocation>
        <location evidence="2">Membrane</location>
        <topology evidence="2">Lipid-anchor</topology>
    </subcellularLocation>
    <subcellularLocation>
        <location evidence="1">Membrane</location>
        <topology evidence="1">Multi-pass membrane protein</topology>
    </subcellularLocation>
</comment>
<evidence type="ECO:0000256" key="4">
    <source>
        <dbReference type="ARBA" id="ARBA00022729"/>
    </source>
</evidence>
<evidence type="ECO:0000256" key="8">
    <source>
        <dbReference type="ARBA" id="ARBA00023288"/>
    </source>
</evidence>
<dbReference type="AlphaFoldDB" id="A0A8J4SS60"/>
<keyword evidence="4" id="KW-0732">Signal</keyword>
<dbReference type="EMBL" id="AOFI03000016">
    <property type="protein sequence ID" value="KAF4324583.1"/>
    <property type="molecule type" value="Genomic_DNA"/>
</dbReference>
<dbReference type="Proteomes" id="UP000702964">
    <property type="component" value="Unassembled WGS sequence"/>
</dbReference>
<feature type="transmembrane region" description="Helical" evidence="9">
    <location>
        <begin position="128"/>
        <end position="154"/>
    </location>
</feature>
<evidence type="ECO:0000256" key="9">
    <source>
        <dbReference type="SAM" id="Phobius"/>
    </source>
</evidence>
<protein>
    <recommendedName>
        <fullName evidence="10">ABC transmembrane type-1 domain-containing protein</fullName>
    </recommendedName>
</protein>
<evidence type="ECO:0000256" key="5">
    <source>
        <dbReference type="ARBA" id="ARBA00022989"/>
    </source>
</evidence>
<dbReference type="PANTHER" id="PTHR30429">
    <property type="entry name" value="D-METHIONINE-BINDING LIPOPROTEIN METQ"/>
    <property type="match status" value="1"/>
</dbReference>
<feature type="transmembrane region" description="Helical" evidence="9">
    <location>
        <begin position="64"/>
        <end position="88"/>
    </location>
</feature>
<dbReference type="InterPro" id="IPR035906">
    <property type="entry name" value="MetI-like_sf"/>
</dbReference>
<keyword evidence="6 9" id="KW-0472">Membrane</keyword>
<evidence type="ECO:0000256" key="7">
    <source>
        <dbReference type="ARBA" id="ARBA00023139"/>
    </source>
</evidence>
<name>A0A8J4SS60_9STRA</name>
<sequence length="400" mass="43742">MVGISITAAVLIGLPLGTLLYLFRKGQRYQNRPLFTILGSLVNIIRSFPFLLLVVFMIPFTRLIVGTSIGTLAATVPLSIIAIAYYARLVEQALLDVPKGVVEAASSMGASTMQLVVKFLYVEARSGLVLGLTTATISFISYSTVMGIVGGGGVGDFAIRYGYQRFETEIMVFTIIIMIILPLLKEDGVNLEVVVLSDNVQPNTALANKEVDANFFQHVPYMNQYNEANNANLVAVQPIYNAIYGAYSKKYKSMEELPEGATVAIANDPSNIGRSLVMMEQNGLIKLKEGVGFNATQADITENTKNFKFKEVDLLMLARMLDDADLVAMTPAYASPLGLTPKKDALFTEKDDSHFAITLVAREDNKDSEAIQKLAKRMAGPEVKAFFEEKYADIAIPAFK</sequence>
<feature type="transmembrane region" description="Helical" evidence="9">
    <location>
        <begin position="6"/>
        <end position="23"/>
    </location>
</feature>
<dbReference type="PROSITE" id="PS50928">
    <property type="entry name" value="ABC_TM1"/>
    <property type="match status" value="1"/>
</dbReference>
<feature type="transmembrane region" description="Helical" evidence="9">
    <location>
        <begin position="166"/>
        <end position="184"/>
    </location>
</feature>
<accession>A0A8J4SS60</accession>
<reference evidence="11" key="2">
    <citation type="submission" date="2020-02" db="EMBL/GenBank/DDBJ databases">
        <authorList>
            <person name="Studholme D.J."/>
        </authorList>
    </citation>
    <scope>NUCLEOTIDE SEQUENCE</scope>
    <source>
        <strain evidence="11">00238/432</strain>
    </source>
</reference>
<dbReference type="GO" id="GO:0016020">
    <property type="term" value="C:membrane"/>
    <property type="evidence" value="ECO:0007669"/>
    <property type="project" value="UniProtKB-SubCell"/>
</dbReference>
<comment type="caution">
    <text evidence="11">The sequence shown here is derived from an EMBL/GenBank/DDBJ whole genome shotgun (WGS) entry which is preliminary data.</text>
</comment>
<evidence type="ECO:0000256" key="2">
    <source>
        <dbReference type="ARBA" id="ARBA00004635"/>
    </source>
</evidence>
<organism evidence="11 12">
    <name type="scientific">Phytophthora kernoviae 00238/432</name>
    <dbReference type="NCBI Taxonomy" id="1284355"/>
    <lineage>
        <taxon>Eukaryota</taxon>
        <taxon>Sar</taxon>
        <taxon>Stramenopiles</taxon>
        <taxon>Oomycota</taxon>
        <taxon>Peronosporomycetes</taxon>
        <taxon>Peronosporales</taxon>
        <taxon>Peronosporaceae</taxon>
        <taxon>Phytophthora</taxon>
    </lineage>
</organism>
<dbReference type="PANTHER" id="PTHR30429:SF0">
    <property type="entry name" value="METHIONINE-BINDING LIPOPROTEIN METQ"/>
    <property type="match status" value="1"/>
</dbReference>
<dbReference type="SUPFAM" id="SSF53850">
    <property type="entry name" value="Periplasmic binding protein-like II"/>
    <property type="match status" value="1"/>
</dbReference>